<keyword evidence="2" id="KW-1185">Reference proteome</keyword>
<accession>A0A401UCG3</accession>
<reference evidence="1 2" key="1">
    <citation type="submission" date="2018-11" db="EMBL/GenBank/DDBJ databases">
        <title>Chryseotalea sanarue gen. nov., sp., nov., a member of the family Cytophagaceae, isolated from a brackish lake in Hamamatsu Japan.</title>
        <authorList>
            <person name="Maejima Y."/>
            <person name="Iino T."/>
            <person name="Muraguchi Y."/>
            <person name="Fukuda K."/>
            <person name="Ohkuma M."/>
            <person name="Moriuchi R."/>
            <person name="Dohra H."/>
            <person name="Kimbara K."/>
            <person name="Shintani M."/>
        </authorList>
    </citation>
    <scope>NUCLEOTIDE SEQUENCE [LARGE SCALE GENOMIC DNA]</scope>
    <source>
        <strain evidence="1 2">Ys</strain>
    </source>
</reference>
<dbReference type="Proteomes" id="UP000288227">
    <property type="component" value="Unassembled WGS sequence"/>
</dbReference>
<organism evidence="1 2">
    <name type="scientific">Chryseotalea sanaruensis</name>
    <dbReference type="NCBI Taxonomy" id="2482724"/>
    <lineage>
        <taxon>Bacteria</taxon>
        <taxon>Pseudomonadati</taxon>
        <taxon>Bacteroidota</taxon>
        <taxon>Cytophagia</taxon>
        <taxon>Cytophagales</taxon>
        <taxon>Chryseotaleaceae</taxon>
        <taxon>Chryseotalea</taxon>
    </lineage>
</organism>
<dbReference type="EMBL" id="BHXQ01000005">
    <property type="protein sequence ID" value="GCC52574.1"/>
    <property type="molecule type" value="Genomic_DNA"/>
</dbReference>
<dbReference type="OrthoDB" id="853687at2"/>
<evidence type="ECO:0000313" key="1">
    <source>
        <dbReference type="EMBL" id="GCC52574.1"/>
    </source>
</evidence>
<sequence>MKGLSFDVLRTAKKYKLINYGERHDFVIEDILANGDFRVKDIHTLERYLLKDLIRYGKGPDFEIRELDF</sequence>
<proteinExistence type="predicted"/>
<gene>
    <name evidence="1" type="ORF">SanaruYs_28110</name>
</gene>
<name>A0A401UCG3_9BACT</name>
<comment type="caution">
    <text evidence="1">The sequence shown here is derived from an EMBL/GenBank/DDBJ whole genome shotgun (WGS) entry which is preliminary data.</text>
</comment>
<dbReference type="AlphaFoldDB" id="A0A401UCG3"/>
<dbReference type="RefSeq" id="WP_127123231.1">
    <property type="nucleotide sequence ID" value="NZ_BHXQ01000005.1"/>
</dbReference>
<evidence type="ECO:0000313" key="2">
    <source>
        <dbReference type="Proteomes" id="UP000288227"/>
    </source>
</evidence>
<protein>
    <submittedName>
        <fullName evidence="1">Uncharacterized protein</fullName>
    </submittedName>
</protein>